<dbReference type="AlphaFoldDB" id="A0A644UE62"/>
<dbReference type="Pfam" id="PF00905">
    <property type="entry name" value="Transpeptidase"/>
    <property type="match status" value="1"/>
</dbReference>
<dbReference type="InterPro" id="IPR012338">
    <property type="entry name" value="Beta-lactam/transpept-like"/>
</dbReference>
<accession>A0A644UE62</accession>
<dbReference type="EC" id="3.4.16.4" evidence="5"/>
<dbReference type="SMART" id="SM00740">
    <property type="entry name" value="PASTA"/>
    <property type="match status" value="1"/>
</dbReference>
<feature type="transmembrane region" description="Helical" evidence="3">
    <location>
        <begin position="12"/>
        <end position="32"/>
    </location>
</feature>
<keyword evidence="5" id="KW-0378">Hydrolase</keyword>
<comment type="caution">
    <text evidence="5">The sequence shown here is derived from an EMBL/GenBank/DDBJ whole genome shotgun (WGS) entry which is preliminary data.</text>
</comment>
<dbReference type="SUPFAM" id="SSF54184">
    <property type="entry name" value="Penicillin-binding protein 2x (pbp-2x), c-terminal domain"/>
    <property type="match status" value="1"/>
</dbReference>
<comment type="subcellular location">
    <subcellularLocation>
        <location evidence="1">Membrane</location>
    </subcellularLocation>
</comment>
<dbReference type="InterPro" id="IPR001460">
    <property type="entry name" value="PCN-bd_Tpept"/>
</dbReference>
<dbReference type="GO" id="GO:0009002">
    <property type="term" value="F:serine-type D-Ala-D-Ala carboxypeptidase activity"/>
    <property type="evidence" value="ECO:0007669"/>
    <property type="project" value="UniProtKB-EC"/>
</dbReference>
<dbReference type="GO" id="GO:0005886">
    <property type="term" value="C:plasma membrane"/>
    <property type="evidence" value="ECO:0007669"/>
    <property type="project" value="TreeGrafter"/>
</dbReference>
<protein>
    <submittedName>
        <fullName evidence="5">Peptidoglycan D,D-transpeptidase FtsI</fullName>
        <ecNumber evidence="5">3.4.16.4</ecNumber>
    </submittedName>
</protein>
<organism evidence="5">
    <name type="scientific">bioreactor metagenome</name>
    <dbReference type="NCBI Taxonomy" id="1076179"/>
    <lineage>
        <taxon>unclassified sequences</taxon>
        <taxon>metagenomes</taxon>
        <taxon>ecological metagenomes</taxon>
    </lineage>
</organism>
<dbReference type="Gene3D" id="3.40.710.10">
    <property type="entry name" value="DD-peptidase/beta-lactamase superfamily"/>
    <property type="match status" value="1"/>
</dbReference>
<evidence type="ECO:0000313" key="5">
    <source>
        <dbReference type="EMBL" id="MPL77273.1"/>
    </source>
</evidence>
<feature type="domain" description="PASTA" evidence="4">
    <location>
        <begin position="668"/>
        <end position="726"/>
    </location>
</feature>
<dbReference type="InterPro" id="IPR005543">
    <property type="entry name" value="PASTA_dom"/>
</dbReference>
<dbReference type="Gene3D" id="3.30.10.20">
    <property type="match status" value="1"/>
</dbReference>
<dbReference type="Pfam" id="PF03793">
    <property type="entry name" value="PASTA"/>
    <property type="match status" value="1"/>
</dbReference>
<keyword evidence="3" id="KW-1133">Transmembrane helix</keyword>
<sequence length="726" mass="82530">MEGDKKDIMFRFFWVYAIILLGFLFVIGRIAYIQIVEGSFWKKLAEERFVELRPVKAKRGSIYSVDSDSGELLMVATDVPKYDVYIDLGYTYVIDHKTKQKKRERVIPDSIYKRDMPLLCESMAKLFYGQKDAKTKNEYREYLNKFRRMEKGNRYVSLQKNITLEQWEKFRKFPLISKEKVRKSKSTGKIVHSGKFFLTNYINVVERNVRYYPYYPMARRTIGVPVSGCDTCYDGIDGYYSKFLAGETGVRKEKKINPGIWIPVDDNEQIKAIDGQDIVTTIDVRLQELAENSLRKCLDSNDAQSGCVILMEVKTGYVRAIASLQKNKDGEYAENSNIAISSYFEPGSTFKAISAMLYLDKGFIDSSSIVPTFDKRFPGAKTNIRDVGKINHGSVSFARAMEMSSNVGLSQVVYDNYISKNKRMQFGKDLMDYFYYDRLNMDIKIEEPKPYINQKGTSVDDILRLSFGYVTATTPMQLLTFYNGIANNGVMVKPMFVSHVLKDGQTVKTFKPIVIKEKMCKQETLAIVQDILKRVVENGTGRRLSKTSYGIAGKTGTAEIGYSKKGIVALQHRASFAGYFPTEDPQYSCIVVVSEPQKNATHGGDLAAPVFRDLSDRVVGTRITYKQKSSSLQKQAPTYNKGNVENYNKFCQNLGLKNNKIESNWNPNKDIKTIPNVLGMTIRDAKYLLEKQGLIVTFEGKGKVVSQSLISGSSFRKGNKIHLNLN</sequence>
<keyword evidence="3" id="KW-0812">Transmembrane</keyword>
<gene>
    <name evidence="5" type="primary">ftsI_3</name>
    <name evidence="5" type="ORF">SDC9_23126</name>
</gene>
<dbReference type="Gene3D" id="3.30.450.330">
    <property type="match status" value="1"/>
</dbReference>
<dbReference type="PANTHER" id="PTHR30627:SF1">
    <property type="entry name" value="PEPTIDOGLYCAN D,D-TRANSPEPTIDASE FTSI"/>
    <property type="match status" value="1"/>
</dbReference>
<keyword evidence="5" id="KW-0645">Protease</keyword>
<reference evidence="5" key="1">
    <citation type="submission" date="2019-08" db="EMBL/GenBank/DDBJ databases">
        <authorList>
            <person name="Kucharzyk K."/>
            <person name="Murdoch R.W."/>
            <person name="Higgins S."/>
            <person name="Loffler F."/>
        </authorList>
    </citation>
    <scope>NUCLEOTIDE SEQUENCE</scope>
</reference>
<evidence type="ECO:0000256" key="1">
    <source>
        <dbReference type="ARBA" id="ARBA00004370"/>
    </source>
</evidence>
<evidence type="ECO:0000259" key="4">
    <source>
        <dbReference type="PROSITE" id="PS51178"/>
    </source>
</evidence>
<dbReference type="InterPro" id="IPR036138">
    <property type="entry name" value="PBP_dimer_sf"/>
</dbReference>
<evidence type="ECO:0000256" key="2">
    <source>
        <dbReference type="ARBA" id="ARBA00023136"/>
    </source>
</evidence>
<dbReference type="GO" id="GO:0071555">
    <property type="term" value="P:cell wall organization"/>
    <property type="evidence" value="ECO:0007669"/>
    <property type="project" value="TreeGrafter"/>
</dbReference>
<keyword evidence="5" id="KW-0121">Carboxypeptidase</keyword>
<dbReference type="PANTHER" id="PTHR30627">
    <property type="entry name" value="PEPTIDOGLYCAN D,D-TRANSPEPTIDASE"/>
    <property type="match status" value="1"/>
</dbReference>
<dbReference type="Gene3D" id="3.90.1310.10">
    <property type="entry name" value="Penicillin-binding protein 2a (Domain 2)"/>
    <property type="match status" value="1"/>
</dbReference>
<dbReference type="CDD" id="cd06575">
    <property type="entry name" value="PASTA_Pbp2x-like_2"/>
    <property type="match status" value="1"/>
</dbReference>
<dbReference type="GO" id="GO:0008658">
    <property type="term" value="F:penicillin binding"/>
    <property type="evidence" value="ECO:0007669"/>
    <property type="project" value="InterPro"/>
</dbReference>
<keyword evidence="2 3" id="KW-0472">Membrane</keyword>
<dbReference type="SUPFAM" id="SSF56519">
    <property type="entry name" value="Penicillin binding protein dimerisation domain"/>
    <property type="match status" value="1"/>
</dbReference>
<dbReference type="EMBL" id="VSSQ01000105">
    <property type="protein sequence ID" value="MPL77273.1"/>
    <property type="molecule type" value="Genomic_DNA"/>
</dbReference>
<proteinExistence type="predicted"/>
<dbReference type="SUPFAM" id="SSF56601">
    <property type="entry name" value="beta-lactamase/transpeptidase-like"/>
    <property type="match status" value="1"/>
</dbReference>
<dbReference type="InterPro" id="IPR050515">
    <property type="entry name" value="Beta-lactam/transpept"/>
</dbReference>
<evidence type="ECO:0000256" key="3">
    <source>
        <dbReference type="SAM" id="Phobius"/>
    </source>
</evidence>
<name>A0A644UE62_9ZZZZ</name>
<dbReference type="PROSITE" id="PS51178">
    <property type="entry name" value="PASTA"/>
    <property type="match status" value="1"/>
</dbReference>